<dbReference type="Gene3D" id="1.10.405.10">
    <property type="entry name" value="Guanine Nucleotide Dissociation Inhibitor, domain 1"/>
    <property type="match status" value="1"/>
</dbReference>
<dbReference type="OMA" id="FETKAKM"/>
<organism evidence="5 10">
    <name type="scientific">Cafeteria roenbergensis</name>
    <name type="common">Marine flagellate</name>
    <dbReference type="NCBI Taxonomy" id="33653"/>
    <lineage>
        <taxon>Eukaryota</taxon>
        <taxon>Sar</taxon>
        <taxon>Stramenopiles</taxon>
        <taxon>Bigyra</taxon>
        <taxon>Opalozoa</taxon>
        <taxon>Bicosoecida</taxon>
        <taxon>Cafeteriaceae</taxon>
        <taxon>Cafeteria</taxon>
    </lineage>
</organism>
<accession>A0A5A8CYR7</accession>
<dbReference type="Proteomes" id="UP000325113">
    <property type="component" value="Unassembled WGS sequence"/>
</dbReference>
<reference evidence="8 9" key="1">
    <citation type="submission" date="2019-07" db="EMBL/GenBank/DDBJ databases">
        <title>Genomes of Cafeteria roenbergensis.</title>
        <authorList>
            <person name="Fischer M.G."/>
            <person name="Hackl T."/>
            <person name="Roman M."/>
        </authorList>
    </citation>
    <scope>NUCLEOTIDE SEQUENCE [LARGE SCALE GENOMIC DNA]</scope>
    <source>
        <strain evidence="4 9">BVI</strain>
        <strain evidence="6 11">Cflag</strain>
        <strain evidence="7 8">E4-10P</strain>
        <strain evidence="5 10">RCC970-E3</strain>
    </source>
</reference>
<comment type="similarity">
    <text evidence="1 2">Belongs to the Rab GDI family.</text>
</comment>
<dbReference type="Proteomes" id="UP000322899">
    <property type="component" value="Unassembled WGS sequence"/>
</dbReference>
<dbReference type="SUPFAM" id="SSF51905">
    <property type="entry name" value="FAD/NAD(P)-binding domain"/>
    <property type="match status" value="2"/>
</dbReference>
<dbReference type="Proteomes" id="UP000324907">
    <property type="component" value="Unassembled WGS sequence"/>
</dbReference>
<gene>
    <name evidence="7" type="ORF">FNF27_06145</name>
    <name evidence="5" type="ORF">FNF28_06543</name>
    <name evidence="4" type="ORF">FNF29_04489</name>
    <name evidence="6" type="ORF">FNF31_03842</name>
</gene>
<dbReference type="EMBL" id="VLTO01000050">
    <property type="protein sequence ID" value="KAA0172110.1"/>
    <property type="molecule type" value="Genomic_DNA"/>
</dbReference>
<evidence type="ECO:0000313" key="9">
    <source>
        <dbReference type="Proteomes" id="UP000323011"/>
    </source>
</evidence>
<dbReference type="GO" id="GO:0007264">
    <property type="term" value="P:small GTPase-mediated signal transduction"/>
    <property type="evidence" value="ECO:0007669"/>
    <property type="project" value="InterPro"/>
</dbReference>
<dbReference type="EMBL" id="VLTM01000036">
    <property type="protein sequence ID" value="KAA0161383.1"/>
    <property type="molecule type" value="Genomic_DNA"/>
</dbReference>
<dbReference type="InterPro" id="IPR036188">
    <property type="entry name" value="FAD/NAD-bd_sf"/>
</dbReference>
<proteinExistence type="inferred from homology"/>
<dbReference type="GO" id="GO:0005737">
    <property type="term" value="C:cytoplasm"/>
    <property type="evidence" value="ECO:0007669"/>
    <property type="project" value="TreeGrafter"/>
</dbReference>
<dbReference type="EMBL" id="VLTL01000169">
    <property type="protein sequence ID" value="KAA0157320.1"/>
    <property type="molecule type" value="Genomic_DNA"/>
</dbReference>
<dbReference type="GO" id="GO:0015031">
    <property type="term" value="P:protein transport"/>
    <property type="evidence" value="ECO:0007669"/>
    <property type="project" value="InterPro"/>
</dbReference>
<dbReference type="EMBL" id="VLTN01000026">
    <property type="protein sequence ID" value="KAA0151565.1"/>
    <property type="molecule type" value="Genomic_DNA"/>
</dbReference>
<evidence type="ECO:0000313" key="7">
    <source>
        <dbReference type="EMBL" id="KAA0172110.1"/>
    </source>
</evidence>
<evidence type="ECO:0000256" key="3">
    <source>
        <dbReference type="SAM" id="MobiDB-lite"/>
    </source>
</evidence>
<dbReference type="PRINTS" id="PR00892">
    <property type="entry name" value="RABGDI"/>
</dbReference>
<feature type="region of interest" description="Disordered" evidence="3">
    <location>
        <begin position="1"/>
        <end position="21"/>
    </location>
</feature>
<dbReference type="PANTHER" id="PTHR11787:SF8">
    <property type="entry name" value="RAB GDP DISSOCIATION INHIBITOR"/>
    <property type="match status" value="1"/>
</dbReference>
<evidence type="ECO:0000313" key="8">
    <source>
        <dbReference type="Proteomes" id="UP000322899"/>
    </source>
</evidence>
<dbReference type="Pfam" id="PF00996">
    <property type="entry name" value="GDI"/>
    <property type="match status" value="1"/>
</dbReference>
<dbReference type="GO" id="GO:0016192">
    <property type="term" value="P:vesicle-mediated transport"/>
    <property type="evidence" value="ECO:0007669"/>
    <property type="project" value="TreeGrafter"/>
</dbReference>
<evidence type="ECO:0000313" key="5">
    <source>
        <dbReference type="EMBL" id="KAA0157320.1"/>
    </source>
</evidence>
<evidence type="ECO:0000313" key="4">
    <source>
        <dbReference type="EMBL" id="KAA0151565.1"/>
    </source>
</evidence>
<name>A0A5A8CYR7_CAFRO</name>
<dbReference type="Proteomes" id="UP000323011">
    <property type="component" value="Unassembled WGS sequence"/>
</dbReference>
<dbReference type="GO" id="GO:0005093">
    <property type="term" value="F:Rab GDP-dissociation inhibitor activity"/>
    <property type="evidence" value="ECO:0007669"/>
    <property type="project" value="InterPro"/>
</dbReference>
<keyword evidence="9" id="KW-1185">Reference proteome</keyword>
<evidence type="ECO:0000256" key="1">
    <source>
        <dbReference type="ARBA" id="ARBA00005593"/>
    </source>
</evidence>
<dbReference type="InterPro" id="IPR018203">
    <property type="entry name" value="GDP_dissociation_inhibitor"/>
</dbReference>
<dbReference type="Gene3D" id="3.50.50.60">
    <property type="entry name" value="FAD/NAD(P)-binding domain"/>
    <property type="match status" value="1"/>
</dbReference>
<feature type="compositionally biased region" description="Low complexity" evidence="3">
    <location>
        <begin position="1"/>
        <end position="17"/>
    </location>
</feature>
<dbReference type="InterPro" id="IPR000806">
    <property type="entry name" value="RabGDI"/>
</dbReference>
<dbReference type="OrthoDB" id="9446342at2759"/>
<dbReference type="AlphaFoldDB" id="A0A5A8CYR7"/>
<protein>
    <recommendedName>
        <fullName evidence="2">Rab GDP dissociation inhibitor</fullName>
    </recommendedName>
</protein>
<dbReference type="PANTHER" id="PTHR11787">
    <property type="entry name" value="RAB GDP-DISSOCIATION INHIBITOR"/>
    <property type="match status" value="1"/>
</dbReference>
<comment type="caution">
    <text evidence="5">The sequence shown here is derived from an EMBL/GenBank/DDBJ whole genome shotgun (WGS) entry which is preliminary data.</text>
</comment>
<evidence type="ECO:0000313" key="10">
    <source>
        <dbReference type="Proteomes" id="UP000324907"/>
    </source>
</evidence>
<sequence length="511" mass="54045">MAAAAAASSGPAEPPASVTIDGKEYPTLADGEYDYIVLGTGLKECILAGMLAAARHKKVLVLDQSASYGGTCASPNLTDLFKRFNDGAEPPKGLFEALGRDRDYNVDLIPKFMMAEGALKDVLVKTRVHTSIQATAGFAGIGGCYVFSKTLGKGWFSAGAAGVEKLPATPSEAMSSPLLSMAQKLSLRSFLVFVNGCETPQRGPDGTDLTKTTSRQLYAKFFSSSDADLPQFVGHGMALFPSDEYLDRPASNLVAAIQLYRDSIERVKTSPFIYPMYGLSTLPEAFSRLCAVQGGVFMLRTAVKGLLYEDGKVAGVLAQPEFADEPQAARASVVVADANFLPAEKRGKSLGDVVRAICLTSAPPRGVKTSSAQIIVPQAQVGRRNDIYMSMLGEKQMVCAKGKYVCIASTTAEGKGSLDAELKPALDLLEGDSVIAKFDSTAPLYAPSKDAPEDNVYSTGSYDATTHFESVMRDVAHLWNLMTGETLKDFSVPSPEEAAAAAAAAAESADA</sequence>
<evidence type="ECO:0000313" key="11">
    <source>
        <dbReference type="Proteomes" id="UP000325113"/>
    </source>
</evidence>
<evidence type="ECO:0000313" key="6">
    <source>
        <dbReference type="EMBL" id="KAA0161383.1"/>
    </source>
</evidence>
<dbReference type="PRINTS" id="PR00891">
    <property type="entry name" value="RABGDIREP"/>
</dbReference>
<dbReference type="Gene3D" id="3.30.519.10">
    <property type="entry name" value="Guanine Nucleotide Dissociation Inhibitor, domain 2"/>
    <property type="match status" value="1"/>
</dbReference>
<dbReference type="SUPFAM" id="SSF54373">
    <property type="entry name" value="FAD-linked reductases, C-terminal domain"/>
    <property type="match status" value="1"/>
</dbReference>
<evidence type="ECO:0000256" key="2">
    <source>
        <dbReference type="RuleBase" id="RU363124"/>
    </source>
</evidence>